<dbReference type="InterPro" id="IPR036812">
    <property type="entry name" value="NAD(P)_OxRdtase_dom_sf"/>
</dbReference>
<sequence length="283" mass="32158">MKYVELAEGISSSVLGFGCSSILGSVGAAQSSRALDCALDCGINHFDLARSYGYGEAESFVGKLLKGKRSQIVIASKFGIRANWKAQVLRPLKPLIRYVRSEKPKYESVQNRNAVTSHAISPDMFHDRVSINIREMRKSLEQSLNALQTDYLDYFFIHEPITELNDFEKISELAEILKKEGKIRAWGLAFLDSQKDLHEKYVDSFDVLQFNCKAIKSSNYKIDVRQRGDRANVLFSPFRGESREVTPKDKLKYLLNDFPKSVILCSMFDEKHIINNSKIVSNQ</sequence>
<dbReference type="PANTHER" id="PTHR43312">
    <property type="entry name" value="D-THREO-ALDOSE 1-DEHYDROGENASE"/>
    <property type="match status" value="1"/>
</dbReference>
<evidence type="ECO:0000313" key="3">
    <source>
        <dbReference type="Proteomes" id="UP000479293"/>
    </source>
</evidence>
<name>A0A7C9FX31_9BACT</name>
<dbReference type="PROSITE" id="PS51257">
    <property type="entry name" value="PROKAR_LIPOPROTEIN"/>
    <property type="match status" value="1"/>
</dbReference>
<dbReference type="Gene3D" id="3.20.20.100">
    <property type="entry name" value="NADP-dependent oxidoreductase domain"/>
    <property type="match status" value="1"/>
</dbReference>
<organism evidence="2 3">
    <name type="scientific">Salmonirosea aquatica</name>
    <dbReference type="NCBI Taxonomy" id="2654236"/>
    <lineage>
        <taxon>Bacteria</taxon>
        <taxon>Pseudomonadati</taxon>
        <taxon>Bacteroidota</taxon>
        <taxon>Cytophagia</taxon>
        <taxon>Cytophagales</taxon>
        <taxon>Spirosomataceae</taxon>
        <taxon>Salmonirosea</taxon>
    </lineage>
</organism>
<keyword evidence="3" id="KW-1185">Reference proteome</keyword>
<dbReference type="InterPro" id="IPR053135">
    <property type="entry name" value="AKR2_Oxidoreductase"/>
</dbReference>
<protein>
    <submittedName>
        <fullName evidence="2">Aldo/keto reductase</fullName>
    </submittedName>
</protein>
<gene>
    <name evidence="2" type="ORF">GBK04_01920</name>
</gene>
<dbReference type="RefSeq" id="WP_152756372.1">
    <property type="nucleotide sequence ID" value="NZ_WHLY01000002.1"/>
</dbReference>
<proteinExistence type="predicted"/>
<accession>A0A7C9FX31</accession>
<evidence type="ECO:0000259" key="1">
    <source>
        <dbReference type="Pfam" id="PF00248"/>
    </source>
</evidence>
<comment type="caution">
    <text evidence="2">The sequence shown here is derived from an EMBL/GenBank/DDBJ whole genome shotgun (WGS) entry which is preliminary data.</text>
</comment>
<dbReference type="SUPFAM" id="SSF51430">
    <property type="entry name" value="NAD(P)-linked oxidoreductase"/>
    <property type="match status" value="1"/>
</dbReference>
<feature type="domain" description="NADP-dependent oxidoreductase" evidence="1">
    <location>
        <begin position="15"/>
        <end position="192"/>
    </location>
</feature>
<evidence type="ECO:0000313" key="2">
    <source>
        <dbReference type="EMBL" id="MPR32133.1"/>
    </source>
</evidence>
<reference evidence="2 3" key="1">
    <citation type="submission" date="2019-10" db="EMBL/GenBank/DDBJ databases">
        <title>Draft Genome Sequence of Cytophagaceae sp. SJW1-29.</title>
        <authorList>
            <person name="Choi A."/>
        </authorList>
    </citation>
    <scope>NUCLEOTIDE SEQUENCE [LARGE SCALE GENOMIC DNA]</scope>
    <source>
        <strain evidence="2 3">SJW1-29</strain>
    </source>
</reference>
<dbReference type="EMBL" id="WHLY01000002">
    <property type="protein sequence ID" value="MPR32133.1"/>
    <property type="molecule type" value="Genomic_DNA"/>
</dbReference>
<dbReference type="Proteomes" id="UP000479293">
    <property type="component" value="Unassembled WGS sequence"/>
</dbReference>
<dbReference type="Pfam" id="PF00248">
    <property type="entry name" value="Aldo_ket_red"/>
    <property type="match status" value="1"/>
</dbReference>
<dbReference type="PANTHER" id="PTHR43312:SF1">
    <property type="entry name" value="NADP-DEPENDENT OXIDOREDUCTASE DOMAIN-CONTAINING PROTEIN"/>
    <property type="match status" value="1"/>
</dbReference>
<dbReference type="AlphaFoldDB" id="A0A7C9FX31"/>
<dbReference type="InterPro" id="IPR023210">
    <property type="entry name" value="NADP_OxRdtase_dom"/>
</dbReference>